<protein>
    <submittedName>
        <fullName evidence="2">DUF1566 domain-containing protein</fullName>
    </submittedName>
</protein>
<feature type="domain" description="Lcl C-terminal" evidence="1">
    <location>
        <begin position="274"/>
        <end position="389"/>
    </location>
</feature>
<dbReference type="PANTHER" id="PTHR35812:SF1">
    <property type="entry name" value="LIPOPROTEIN"/>
    <property type="match status" value="1"/>
</dbReference>
<sequence length="434" mass="48228">MSANKLEACEIGLSPKFNANRKLVQLALPVVLVALSGCSDSMSQNSPESSENTASSETPKVSFIVVDTKQDSCFGNDGIEITCPSSGEELYGQDAQYNGVQPSFTDNGNKTVTDNNTGMVWQKTPDYKHYSYDDAISYCEDLTVANYNNWRLPTIKELYSLADFRGEIVNPRDESANTPYIDTAYFDFQYDQRMAYIGQYWSITKYTLGPVHNTENVEAAFGFNFADGHIKGYETGYSFGTKDESIHAPGNFVRCVRGEENVYGVNDFVANGDGTVTDKSTNLMWQSADDGVRRNWQDSLAYAENAEIAGYSDWRMPNIKELQSIVKYGGDVGSWPAIETQFFTLSGDNTIDNPSWVWSSTTQGDFKYTATYISFSKAFSKKTSSATEYFDWHGAGAQRSDPKSGSPSDYDMASENATDLVMTKNYTLLVRSVK</sequence>
<comment type="caution">
    <text evidence="2">The sequence shown here is derived from an EMBL/GenBank/DDBJ whole genome shotgun (WGS) entry which is preliminary data.</text>
</comment>
<dbReference type="PANTHER" id="PTHR35812">
    <property type="entry name" value="LIPOPROTEIN"/>
    <property type="match status" value="1"/>
</dbReference>
<organism evidence="2 3">
    <name type="scientific">Vibrio algarum</name>
    <dbReference type="NCBI Taxonomy" id="3020714"/>
    <lineage>
        <taxon>Bacteria</taxon>
        <taxon>Pseudomonadati</taxon>
        <taxon>Pseudomonadota</taxon>
        <taxon>Gammaproteobacteria</taxon>
        <taxon>Vibrionales</taxon>
        <taxon>Vibrionaceae</taxon>
        <taxon>Vibrio</taxon>
    </lineage>
</organism>
<feature type="domain" description="Lcl C-terminal" evidence="1">
    <location>
        <begin position="110"/>
        <end position="234"/>
    </location>
</feature>
<gene>
    <name evidence="2" type="ORF">PGX00_07330</name>
</gene>
<evidence type="ECO:0000259" key="1">
    <source>
        <dbReference type="Pfam" id="PF07603"/>
    </source>
</evidence>
<proteinExistence type="predicted"/>
<dbReference type="EMBL" id="JAQLOI010000001">
    <property type="protein sequence ID" value="MDB1123480.1"/>
    <property type="molecule type" value="Genomic_DNA"/>
</dbReference>
<accession>A0ABT4YQ28</accession>
<dbReference type="RefSeq" id="WP_272134094.1">
    <property type="nucleotide sequence ID" value="NZ_JAQLOI010000001.1"/>
</dbReference>
<dbReference type="Pfam" id="PF07603">
    <property type="entry name" value="Lcl_C"/>
    <property type="match status" value="2"/>
</dbReference>
<evidence type="ECO:0000313" key="3">
    <source>
        <dbReference type="Proteomes" id="UP001210678"/>
    </source>
</evidence>
<keyword evidence="3" id="KW-1185">Reference proteome</keyword>
<dbReference type="Proteomes" id="UP001210678">
    <property type="component" value="Unassembled WGS sequence"/>
</dbReference>
<evidence type="ECO:0000313" key="2">
    <source>
        <dbReference type="EMBL" id="MDB1123480.1"/>
    </source>
</evidence>
<name>A0ABT4YQ28_9VIBR</name>
<dbReference type="InterPro" id="IPR011460">
    <property type="entry name" value="Lcl_C"/>
</dbReference>
<reference evidence="2 3" key="1">
    <citation type="submission" date="2023-01" db="EMBL/GenBank/DDBJ databases">
        <title>Vibrio sp. KJ40-1 sp.nov, isolated from marine algae.</title>
        <authorList>
            <person name="Butt M."/>
            <person name="Kim J.M.J."/>
            <person name="Jeon C.O.C."/>
        </authorList>
    </citation>
    <scope>NUCLEOTIDE SEQUENCE [LARGE SCALE GENOMIC DNA]</scope>
    <source>
        <strain evidence="2 3">KJ40-1</strain>
    </source>
</reference>